<gene>
    <name evidence="1" type="ORF">GCM10022402_37970</name>
</gene>
<accession>A0ABP7G6K2</accession>
<dbReference type="EMBL" id="BAABDD010000022">
    <property type="protein sequence ID" value="GAA3755864.1"/>
    <property type="molecule type" value="Genomic_DNA"/>
</dbReference>
<evidence type="ECO:0000313" key="1">
    <source>
        <dbReference type="EMBL" id="GAA3755864.1"/>
    </source>
</evidence>
<dbReference type="Proteomes" id="UP001500908">
    <property type="component" value="Unassembled WGS sequence"/>
</dbReference>
<comment type="caution">
    <text evidence="1">The sequence shown here is derived from an EMBL/GenBank/DDBJ whole genome shotgun (WGS) entry which is preliminary data.</text>
</comment>
<reference evidence="2" key="1">
    <citation type="journal article" date="2019" name="Int. J. Syst. Evol. Microbiol.">
        <title>The Global Catalogue of Microorganisms (GCM) 10K type strain sequencing project: providing services to taxonomists for standard genome sequencing and annotation.</title>
        <authorList>
            <consortium name="The Broad Institute Genomics Platform"/>
            <consortium name="The Broad Institute Genome Sequencing Center for Infectious Disease"/>
            <person name="Wu L."/>
            <person name="Ma J."/>
        </authorList>
    </citation>
    <scope>NUCLEOTIDE SEQUENCE [LARGE SCALE GENOMIC DNA]</scope>
    <source>
        <strain evidence="2">JCM 17137</strain>
    </source>
</reference>
<organism evidence="1 2">
    <name type="scientific">Salinactinospora qingdaonensis</name>
    <dbReference type="NCBI Taxonomy" id="702744"/>
    <lineage>
        <taxon>Bacteria</taxon>
        <taxon>Bacillati</taxon>
        <taxon>Actinomycetota</taxon>
        <taxon>Actinomycetes</taxon>
        <taxon>Streptosporangiales</taxon>
        <taxon>Nocardiopsidaceae</taxon>
        <taxon>Salinactinospora</taxon>
    </lineage>
</organism>
<proteinExistence type="predicted"/>
<evidence type="ECO:0000313" key="2">
    <source>
        <dbReference type="Proteomes" id="UP001500908"/>
    </source>
</evidence>
<protein>
    <submittedName>
        <fullName evidence="1">Uncharacterized protein</fullName>
    </submittedName>
</protein>
<sequence>MSIWTTTSCPSGRSPGKRGPARLLADAELVSVAIAQILLRCGFERRWMRTAPARIGHLFPRLPGQSEYTRHLRDAAPALLAASTWLARPVSTRQESLWLIEGTPLRCGASRVTVNVGGVASGTRPGLAERWSWRGGEDGEQSWGLAEDDRDQVCQWRLPPSCCGPPP</sequence>
<keyword evidence="2" id="KW-1185">Reference proteome</keyword>
<name>A0ABP7G6K2_9ACTN</name>